<protein>
    <recommendedName>
        <fullName evidence="2">Mei2-like C-terminal RNA recognition motif domain-containing protein</fullName>
    </recommendedName>
</protein>
<organism evidence="3 4">
    <name type="scientific">Morus notabilis</name>
    <dbReference type="NCBI Taxonomy" id="981085"/>
    <lineage>
        <taxon>Eukaryota</taxon>
        <taxon>Viridiplantae</taxon>
        <taxon>Streptophyta</taxon>
        <taxon>Embryophyta</taxon>
        <taxon>Tracheophyta</taxon>
        <taxon>Spermatophyta</taxon>
        <taxon>Magnoliopsida</taxon>
        <taxon>eudicotyledons</taxon>
        <taxon>Gunneridae</taxon>
        <taxon>Pentapetalae</taxon>
        <taxon>rosids</taxon>
        <taxon>fabids</taxon>
        <taxon>Rosales</taxon>
        <taxon>Moraceae</taxon>
        <taxon>Moreae</taxon>
        <taxon>Morus</taxon>
    </lineage>
</organism>
<dbReference type="Pfam" id="PF04059">
    <property type="entry name" value="RRM_2"/>
    <property type="match status" value="1"/>
</dbReference>
<evidence type="ECO:0000256" key="1">
    <source>
        <dbReference type="SAM" id="MobiDB-lite"/>
    </source>
</evidence>
<dbReference type="SUPFAM" id="SSF54928">
    <property type="entry name" value="RNA-binding domain, RBD"/>
    <property type="match status" value="1"/>
</dbReference>
<dbReference type="GO" id="GO:0003676">
    <property type="term" value="F:nucleic acid binding"/>
    <property type="evidence" value="ECO:0007669"/>
    <property type="project" value="InterPro"/>
</dbReference>
<feature type="domain" description="Mei2-like C-terminal RNA recognition motif" evidence="2">
    <location>
        <begin position="170"/>
        <end position="275"/>
    </location>
</feature>
<gene>
    <name evidence="3" type="ORF">L484_020142</name>
</gene>
<dbReference type="AlphaFoldDB" id="W9R9V0"/>
<evidence type="ECO:0000313" key="3">
    <source>
        <dbReference type="EMBL" id="EXB44330.1"/>
    </source>
</evidence>
<keyword evidence="4" id="KW-1185">Reference proteome</keyword>
<reference evidence="4" key="1">
    <citation type="submission" date="2013-01" db="EMBL/GenBank/DDBJ databases">
        <title>Draft Genome Sequence of a Mulberry Tree, Morus notabilis C.K. Schneid.</title>
        <authorList>
            <person name="He N."/>
            <person name="Zhao S."/>
        </authorList>
    </citation>
    <scope>NUCLEOTIDE SEQUENCE</scope>
</reference>
<sequence>MACTTQTNNNTISSRPLNPNASPFTSKLNALGNSTPFPVQYPVLQGFPYYGNRTTFTYKVTYLHWPCPIIARPVISDDRTTPEYSKVCSDDRLRRNGMNMMKSRISTAGLSGSDVRHDLRPRSGKWVPKKRTAPEKTPLVSKGEKSTTVVESRPVIPFPSDFEELERSGKTTVMIKNIPNQFRIENNTTGRADHESFKSAYDFVYLPMDFNKFWREGKVANLGYAFVNFTSVAAAWKFYKHFDKYDWKVDGKYNKICEVTLAKVQGLVSLRKSFQTKVFFCHSDDYLPVMFKTACDGPAASPRGCNVGRRVAAAPRHPINKCSSTS</sequence>
<evidence type="ECO:0000313" key="4">
    <source>
        <dbReference type="Proteomes" id="UP000030645"/>
    </source>
</evidence>
<dbReference type="EMBL" id="KE343861">
    <property type="protein sequence ID" value="EXB44330.1"/>
    <property type="molecule type" value="Genomic_DNA"/>
</dbReference>
<accession>W9R9V0</accession>
<evidence type="ECO:0000259" key="2">
    <source>
        <dbReference type="Pfam" id="PF04059"/>
    </source>
</evidence>
<dbReference type="InterPro" id="IPR007201">
    <property type="entry name" value="Mei2-like_Rrm_C"/>
</dbReference>
<feature type="region of interest" description="Disordered" evidence="1">
    <location>
        <begin position="1"/>
        <end position="25"/>
    </location>
</feature>
<dbReference type="Proteomes" id="UP000030645">
    <property type="component" value="Unassembled WGS sequence"/>
</dbReference>
<dbReference type="eggNOG" id="KOG4660">
    <property type="taxonomic scope" value="Eukaryota"/>
</dbReference>
<dbReference type="InterPro" id="IPR035979">
    <property type="entry name" value="RBD_domain_sf"/>
</dbReference>
<proteinExistence type="predicted"/>
<name>W9R9V0_9ROSA</name>
<feature type="region of interest" description="Disordered" evidence="1">
    <location>
        <begin position="109"/>
        <end position="146"/>
    </location>
</feature>